<dbReference type="Pfam" id="PF17131">
    <property type="entry name" value="LolA_like"/>
    <property type="match status" value="1"/>
</dbReference>
<feature type="non-terminal residue" evidence="2">
    <location>
        <position position="255"/>
    </location>
</feature>
<protein>
    <recommendedName>
        <fullName evidence="1">Uncharacterized protein TP-0789 domain-containing protein</fullName>
    </recommendedName>
</protein>
<dbReference type="InterPro" id="IPR033399">
    <property type="entry name" value="TP_0789-like"/>
</dbReference>
<name>A0A382G4V7_9ZZZZ</name>
<dbReference type="EMBL" id="UINC01053438">
    <property type="protein sequence ID" value="SVB69949.1"/>
    <property type="molecule type" value="Genomic_DNA"/>
</dbReference>
<dbReference type="AlphaFoldDB" id="A0A382G4V7"/>
<feature type="domain" description="Uncharacterized protein TP-0789" evidence="1">
    <location>
        <begin position="101"/>
        <end position="252"/>
    </location>
</feature>
<organism evidence="2">
    <name type="scientific">marine metagenome</name>
    <dbReference type="NCBI Taxonomy" id="408172"/>
    <lineage>
        <taxon>unclassified sequences</taxon>
        <taxon>metagenomes</taxon>
        <taxon>ecological metagenomes</taxon>
    </lineage>
</organism>
<accession>A0A382G4V7</accession>
<evidence type="ECO:0000259" key="1">
    <source>
        <dbReference type="Pfam" id="PF17131"/>
    </source>
</evidence>
<reference evidence="2" key="1">
    <citation type="submission" date="2018-05" db="EMBL/GenBank/DDBJ databases">
        <authorList>
            <person name="Lanie J.A."/>
            <person name="Ng W.-L."/>
            <person name="Kazmierczak K.M."/>
            <person name="Andrzejewski T.M."/>
            <person name="Davidsen T.M."/>
            <person name="Wayne K.J."/>
            <person name="Tettelin H."/>
            <person name="Glass J.I."/>
            <person name="Rusch D."/>
            <person name="Podicherti R."/>
            <person name="Tsui H.-C.T."/>
            <person name="Winkler M.E."/>
        </authorList>
    </citation>
    <scope>NUCLEOTIDE SEQUENCE</scope>
</reference>
<dbReference type="CDD" id="cd16329">
    <property type="entry name" value="LolA_like"/>
    <property type="match status" value="1"/>
</dbReference>
<dbReference type="Gene3D" id="2.50.20.10">
    <property type="entry name" value="Lipoprotein localisation LolA/LolB/LppX"/>
    <property type="match status" value="1"/>
</dbReference>
<sequence length="255" mass="29743">MYNSPMKIYLYSLPNLLISLLCAESQTAEDILLKTFHRMDGINHSFIIDSKESGKTKKEKFFKIFIHWPSEGNILNQTRVISIDSKRKNPSSFWVQQFRDGSKTKKWMSMPITGKLKDVSDKKSRKKEFSFSDLRMTDKEIKTYENELLPQGKVDTLLAYVIHSIDRDNNGIVKKSKKIWVGIDNYMIMKVEFYTGSGRLYRSITCSDFHFVEEILFPMSIFIQDLKSKTDAEITIKDIEINPSFDMDIFIPSNQ</sequence>
<evidence type="ECO:0000313" key="2">
    <source>
        <dbReference type="EMBL" id="SVB69949.1"/>
    </source>
</evidence>
<gene>
    <name evidence="2" type="ORF">METZ01_LOCUS222803</name>
</gene>
<proteinExistence type="predicted"/>